<dbReference type="Proteomes" id="UP000694864">
    <property type="component" value="Chromosome 11"/>
</dbReference>
<feature type="region of interest" description="Disordered" evidence="1">
    <location>
        <begin position="1"/>
        <end position="52"/>
    </location>
</feature>
<feature type="compositionally biased region" description="Polar residues" evidence="1">
    <location>
        <begin position="89"/>
        <end position="99"/>
    </location>
</feature>
<feature type="region of interest" description="Disordered" evidence="1">
    <location>
        <begin position="86"/>
        <end position="118"/>
    </location>
</feature>
<protein>
    <submittedName>
        <fullName evidence="3">Uncharacterized protein LOC109127220</fullName>
    </submittedName>
</protein>
<gene>
    <name evidence="3" type="primary">LOC109127220</name>
</gene>
<reference evidence="3" key="2">
    <citation type="submission" date="2025-08" db="UniProtKB">
        <authorList>
            <consortium name="RefSeq"/>
        </authorList>
    </citation>
    <scope>IDENTIFICATION</scope>
    <source>
        <tissue evidence="3">Leaf</tissue>
    </source>
</reference>
<sequence>LAASMAGANASTTDRPSLFNDSTFSPDIEGDTKRSSPSSPLVSSFTPSISPHTRVPEEFLQTSFLCKLSKALSGFILITETTLAAEKTPPQQIYNTSVNGKEKRESKRQRSTGEEEEN</sequence>
<evidence type="ECO:0000313" key="2">
    <source>
        <dbReference type="Proteomes" id="UP000694864"/>
    </source>
</evidence>
<evidence type="ECO:0000313" key="3">
    <source>
        <dbReference type="RefSeq" id="XP_019087290.1"/>
    </source>
</evidence>
<organism evidence="2 3">
    <name type="scientific">Camelina sativa</name>
    <name type="common">False flax</name>
    <name type="synonym">Myagrum sativum</name>
    <dbReference type="NCBI Taxonomy" id="90675"/>
    <lineage>
        <taxon>Eukaryota</taxon>
        <taxon>Viridiplantae</taxon>
        <taxon>Streptophyta</taxon>
        <taxon>Embryophyta</taxon>
        <taxon>Tracheophyta</taxon>
        <taxon>Spermatophyta</taxon>
        <taxon>Magnoliopsida</taxon>
        <taxon>eudicotyledons</taxon>
        <taxon>Gunneridae</taxon>
        <taxon>Pentapetalae</taxon>
        <taxon>rosids</taxon>
        <taxon>malvids</taxon>
        <taxon>Brassicales</taxon>
        <taxon>Brassicaceae</taxon>
        <taxon>Camelineae</taxon>
        <taxon>Camelina</taxon>
    </lineage>
</organism>
<feature type="compositionally biased region" description="Low complexity" evidence="1">
    <location>
        <begin position="35"/>
        <end position="50"/>
    </location>
</feature>
<accession>A0ABM1QKK2</accession>
<feature type="compositionally biased region" description="Polar residues" evidence="1">
    <location>
        <begin position="9"/>
        <end position="25"/>
    </location>
</feature>
<name>A0ABM1QKK2_CAMSA</name>
<proteinExistence type="predicted"/>
<evidence type="ECO:0000256" key="1">
    <source>
        <dbReference type="SAM" id="MobiDB-lite"/>
    </source>
</evidence>
<keyword evidence="2" id="KW-1185">Reference proteome</keyword>
<feature type="non-terminal residue" evidence="3">
    <location>
        <position position="1"/>
    </location>
</feature>
<dbReference type="RefSeq" id="XP_019087290.1">
    <property type="nucleotide sequence ID" value="XM_019231745.1"/>
</dbReference>
<dbReference type="GeneID" id="109127220"/>
<reference evidence="2" key="1">
    <citation type="journal article" date="2014" name="Nat. Commun.">
        <title>The emerging biofuel crop Camelina sativa retains a highly undifferentiated hexaploid genome structure.</title>
        <authorList>
            <person name="Kagale S."/>
            <person name="Koh C."/>
            <person name="Nixon J."/>
            <person name="Bollina V."/>
            <person name="Clarke W.E."/>
            <person name="Tuteja R."/>
            <person name="Spillane C."/>
            <person name="Robinson S.J."/>
            <person name="Links M.G."/>
            <person name="Clarke C."/>
            <person name="Higgins E.E."/>
            <person name="Huebert T."/>
            <person name="Sharpe A.G."/>
            <person name="Parkin I.A."/>
        </authorList>
    </citation>
    <scope>NUCLEOTIDE SEQUENCE [LARGE SCALE GENOMIC DNA]</scope>
    <source>
        <strain evidence="2">cv. DH55</strain>
    </source>
</reference>